<feature type="signal peptide" evidence="1">
    <location>
        <begin position="1"/>
        <end position="20"/>
    </location>
</feature>
<evidence type="ECO:0000256" key="1">
    <source>
        <dbReference type="SAM" id="SignalP"/>
    </source>
</evidence>
<organism evidence="2 3">
    <name type="scientific">Gelidibacter gilvus</name>
    <dbReference type="NCBI Taxonomy" id="59602"/>
    <lineage>
        <taxon>Bacteria</taxon>
        <taxon>Pseudomonadati</taxon>
        <taxon>Bacteroidota</taxon>
        <taxon>Flavobacteriia</taxon>
        <taxon>Flavobacteriales</taxon>
        <taxon>Flavobacteriaceae</taxon>
        <taxon>Gelidibacter</taxon>
    </lineage>
</organism>
<dbReference type="PANTHER" id="PTHR48098">
    <property type="entry name" value="ENTEROCHELIN ESTERASE-RELATED"/>
    <property type="match status" value="1"/>
</dbReference>
<name>A0A4Q0XJY2_9FLAO</name>
<comment type="caution">
    <text evidence="2">The sequence shown here is derived from an EMBL/GenBank/DDBJ whole genome shotgun (WGS) entry which is preliminary data.</text>
</comment>
<dbReference type="OrthoDB" id="9784036at2"/>
<dbReference type="Proteomes" id="UP000289792">
    <property type="component" value="Unassembled WGS sequence"/>
</dbReference>
<dbReference type="SUPFAM" id="SSF53474">
    <property type="entry name" value="alpha/beta-Hydrolases"/>
    <property type="match status" value="1"/>
</dbReference>
<dbReference type="InterPro" id="IPR029058">
    <property type="entry name" value="AB_hydrolase_fold"/>
</dbReference>
<dbReference type="PANTHER" id="PTHR48098:SF6">
    <property type="entry name" value="FERRI-BACILLIBACTIN ESTERASE BESA"/>
    <property type="match status" value="1"/>
</dbReference>
<dbReference type="InterPro" id="IPR000801">
    <property type="entry name" value="Esterase-like"/>
</dbReference>
<dbReference type="Pfam" id="PF00756">
    <property type="entry name" value="Esterase"/>
    <property type="match status" value="1"/>
</dbReference>
<reference evidence="2 3" key="1">
    <citation type="submission" date="2019-01" db="EMBL/GenBank/DDBJ databases">
        <title>Genome sequence of the Antarctic species Gelidibacter gilvus ACAM 158(T).</title>
        <authorList>
            <person name="Bowman J.P."/>
        </authorList>
    </citation>
    <scope>NUCLEOTIDE SEQUENCE [LARGE SCALE GENOMIC DNA]</scope>
    <source>
        <strain evidence="2 3">IC158</strain>
    </source>
</reference>
<proteinExistence type="predicted"/>
<dbReference type="Gene3D" id="3.40.50.1820">
    <property type="entry name" value="alpha/beta hydrolase"/>
    <property type="match status" value="1"/>
</dbReference>
<gene>
    <name evidence="2" type="ORF">ESZ48_07645</name>
</gene>
<dbReference type="RefSeq" id="WP_129016740.1">
    <property type="nucleotide sequence ID" value="NZ_SDDZ01000003.1"/>
</dbReference>
<evidence type="ECO:0000313" key="2">
    <source>
        <dbReference type="EMBL" id="RXJ50622.1"/>
    </source>
</evidence>
<dbReference type="EMBL" id="SDDZ01000003">
    <property type="protein sequence ID" value="RXJ50622.1"/>
    <property type="molecule type" value="Genomic_DNA"/>
</dbReference>
<keyword evidence="1" id="KW-0732">Signal</keyword>
<protein>
    <submittedName>
        <fullName evidence="2">Alpha/beta hydrolase</fullName>
    </submittedName>
</protein>
<dbReference type="InterPro" id="IPR050583">
    <property type="entry name" value="Mycobacterial_A85_antigen"/>
</dbReference>
<evidence type="ECO:0000313" key="3">
    <source>
        <dbReference type="Proteomes" id="UP000289792"/>
    </source>
</evidence>
<dbReference type="GO" id="GO:0016787">
    <property type="term" value="F:hydrolase activity"/>
    <property type="evidence" value="ECO:0007669"/>
    <property type="project" value="UniProtKB-KW"/>
</dbReference>
<dbReference type="AlphaFoldDB" id="A0A4Q0XJY2"/>
<feature type="chain" id="PRO_5020830570" evidence="1">
    <location>
        <begin position="21"/>
        <end position="268"/>
    </location>
</feature>
<keyword evidence="3" id="KW-1185">Reference proteome</keyword>
<keyword evidence="2" id="KW-0378">Hydrolase</keyword>
<sequence>MKLIHVLSLFILAFSGLGHAQSTASAQVSTFKIDAPQLHGEKKIWIYLPKAYSYSDKEYSVIYMHDAQNLFDAETSYVGEWYVDEYLDSISDAKSIIIGIEHGNEHRMDELTPFPNDKYGGGKAEAYLDFIINTLKPQIDTTYRTLKDAKHTTIFGSSLGGLLSFYALIKYPDTFGNAGIFSPSFWFSNRIFDFISETDISPNSRFYFLAGSEESEEMVLDQEKMVELLLIKGVPKEHIKNMIIEGGRHNEVLWQHNFPEAYQWLIEN</sequence>
<accession>A0A4Q0XJY2</accession>